<evidence type="ECO:0000256" key="14">
    <source>
        <dbReference type="ARBA" id="ARBA00022946"/>
    </source>
</evidence>
<dbReference type="InterPro" id="IPR038299">
    <property type="entry name" value="DAO_C_sf"/>
</dbReference>
<dbReference type="SUPFAM" id="SSF51905">
    <property type="entry name" value="FAD/NAD(P)-binding domain"/>
    <property type="match status" value="1"/>
</dbReference>
<feature type="compositionally biased region" description="Polar residues" evidence="18">
    <location>
        <begin position="92"/>
        <end position="101"/>
    </location>
</feature>
<evidence type="ECO:0000256" key="11">
    <source>
        <dbReference type="ARBA" id="ARBA00022737"/>
    </source>
</evidence>
<feature type="domain" description="EF-hand" evidence="19">
    <location>
        <begin position="1142"/>
        <end position="1177"/>
    </location>
</feature>
<evidence type="ECO:0000256" key="7">
    <source>
        <dbReference type="ARBA" id="ARBA00020025"/>
    </source>
</evidence>
<dbReference type="InterPro" id="IPR002048">
    <property type="entry name" value="EF_hand_dom"/>
</dbReference>
<feature type="compositionally biased region" description="Polar residues" evidence="18">
    <location>
        <begin position="187"/>
        <end position="197"/>
    </location>
</feature>
<evidence type="ECO:0000256" key="15">
    <source>
        <dbReference type="ARBA" id="ARBA00023002"/>
    </source>
</evidence>
<sequence>GERKSANQRGQGAEVGQPERAGERKSANQSGQRSGSRPTSEARGAEVGQPELAGERKSANQSGQGSGSRPTSEARGAEVGQPERAAERKSANQRGQGSGSRPTRAGRGAEVGQPERAGERKSANQGGQGSGSRPTRAGRGAEVGQPERAGERKSANQSGQGSGSRPTREARRAEVGQSERPGERKLANQSGQRSGSRPTREARGAEVGQPERAAERKSANQSGQGSGSRPTRAGSGAEVGQPERPAERKSANQRGQGSGSRPTRAGRGAEVGQPERAGERKSANQSGQGSGSRPTRAGSGAEVGQPARPGERKSANQSGQGSGSRPTRAGRGVEVGQPERAAERKSANQRGQGSGSRPTRAGRGAEVGQPERPGERKSANQSGQGSGSRPTREARGAEVGQPERAGERKSANQRGQGSGSWPTRAGRGAEVGEPARPGERKSANQSGQRSGSRPTRVGRGAEVGQPERAAERKSANQRGQGSGSRPIREARGAEVGQPERAAERKSANQSGQGSGSRPTREARGAEVGQPERAGERKSANQRGPGSGSRPTRAGSGAEVGQPEWAGERKSANQSGQRSGSRPTRAGRGAEVGQSERPGERKSRLPGLQDRGLKTALVERDDFSSGTSSRSTKLIHGGVRYLQKAIMKLDIEQYRMVKEALHERANLLEIAPHLSAPLPIMLPIYKWWQLPYYWVGIKLYDLVAGSNCLKSSYVLSKSRALEHFPMLQKDKLVGAIVYYDGQHNDARMNLAIALTAARYGAATANYMEVVSLLKEAEPHTGRQRVCGARCRDVLTGQEFDVRAKCVINATGPFTDTVRRMDNQDAAAICQPSAGVHIVMPGYYSPESMGLLDPATSDGRVIFFLPWQKMTIAGTTDTPTDVTHHPIPSEEDINFILNEVRNYLSCDVEVRRGDVLAAWSGIRPLVTDPKSADTQSISRNHVVDISESGLITIAGGKWTTYRSMAEDTINAAIKTHNLKAGPSRTVGLFLQGGKDWSPTLYIRLVQDYGLESEVAQHLAATYGDKAFEVAKMASVTGKRWPIVGVRLVSEFPYIEAEVKYGIKEYACTAVDMISRRTRLAFLNVQAAEEALPRIVELMAKELNWDDYKKEEELETARKFLYYEMGYKSRSEQLTDRSEISLLPSDIDRYKKRFHKFDADQKGFITIVDVQRVLESIGVQMDENTLHEILNEVDLNKNGQVELNEFLQLMSAIQKGRVSGSRLAILMKTAEENLDRRVPIPVDRSCGGL</sequence>
<keyword evidence="14" id="KW-0809">Transit peptide</keyword>
<evidence type="ECO:0000256" key="18">
    <source>
        <dbReference type="SAM" id="MobiDB-lite"/>
    </source>
</evidence>
<dbReference type="Gene3D" id="3.30.9.10">
    <property type="entry name" value="D-Amino Acid Oxidase, subunit A, domain 2"/>
    <property type="match status" value="1"/>
</dbReference>
<dbReference type="AlphaFoldDB" id="A0A8C0MKW3"/>
<feature type="compositionally biased region" description="Polar residues" evidence="18">
    <location>
        <begin position="443"/>
        <end position="453"/>
    </location>
</feature>
<evidence type="ECO:0000256" key="10">
    <source>
        <dbReference type="ARBA" id="ARBA00022723"/>
    </source>
</evidence>
<comment type="subcellular location">
    <subcellularLocation>
        <location evidence="3">Mitochondrion</location>
    </subcellularLocation>
</comment>
<comment type="catalytic activity">
    <reaction evidence="17">
        <text>a quinone + sn-glycerol 3-phosphate = dihydroxyacetone phosphate + a quinol</text>
        <dbReference type="Rhea" id="RHEA:18977"/>
        <dbReference type="ChEBI" id="CHEBI:24646"/>
        <dbReference type="ChEBI" id="CHEBI:57597"/>
        <dbReference type="ChEBI" id="CHEBI:57642"/>
        <dbReference type="ChEBI" id="CHEBI:132124"/>
        <dbReference type="EC" id="1.1.5.3"/>
    </reaction>
    <physiologicalReaction direction="left-to-right" evidence="17">
        <dbReference type="Rhea" id="RHEA:18978"/>
    </physiologicalReaction>
</comment>
<feature type="compositionally biased region" description="Polar residues" evidence="18">
    <location>
        <begin position="27"/>
        <end position="39"/>
    </location>
</feature>
<gene>
    <name evidence="20" type="primary">GPD2</name>
</gene>
<dbReference type="Pfam" id="PF16901">
    <property type="entry name" value="DAO_C"/>
    <property type="match status" value="1"/>
</dbReference>
<dbReference type="InterPro" id="IPR031656">
    <property type="entry name" value="DAO_C"/>
</dbReference>
<dbReference type="FunFam" id="3.30.9.10:FF:000037">
    <property type="entry name" value="Glycerol-3-phosphate dehydrogenase"/>
    <property type="match status" value="1"/>
</dbReference>
<evidence type="ECO:0000256" key="4">
    <source>
        <dbReference type="ARBA" id="ARBA00004745"/>
    </source>
</evidence>
<dbReference type="InterPro" id="IPR011992">
    <property type="entry name" value="EF-hand-dom_pair"/>
</dbReference>
<dbReference type="PROSITE" id="PS00018">
    <property type="entry name" value="EF_HAND_1"/>
    <property type="match status" value="1"/>
</dbReference>
<dbReference type="SMART" id="SM00054">
    <property type="entry name" value="EFh"/>
    <property type="match status" value="2"/>
</dbReference>
<feature type="compositionally biased region" description="Polar residues" evidence="18">
    <location>
        <begin position="379"/>
        <end position="389"/>
    </location>
</feature>
<evidence type="ECO:0000256" key="5">
    <source>
        <dbReference type="ARBA" id="ARBA00007330"/>
    </source>
</evidence>
<comment type="function">
    <text evidence="2">Calcium-responsive mitochondrial glycerol-3-phosphate dehydrogenase which seems to be a key component of the pancreatic beta-cell glucose-sensing device.</text>
</comment>
<dbReference type="GO" id="GO:0005509">
    <property type="term" value="F:calcium ion binding"/>
    <property type="evidence" value="ECO:0007669"/>
    <property type="project" value="InterPro"/>
</dbReference>
<dbReference type="PANTHER" id="PTHR11985">
    <property type="entry name" value="GLYCEROL-3-PHOSPHATE DEHYDROGENASE"/>
    <property type="match status" value="1"/>
</dbReference>
<dbReference type="FunFam" id="1.10.8.870:FF:000001">
    <property type="entry name" value="Glycerol-3-phosphate dehydrogenase"/>
    <property type="match status" value="1"/>
</dbReference>
<name>A0A8C0MKW3_CANLF</name>
<feature type="compositionally biased region" description="Polar residues" evidence="18">
    <location>
        <begin position="59"/>
        <end position="71"/>
    </location>
</feature>
<dbReference type="SUPFAM" id="SSF54373">
    <property type="entry name" value="FAD-linked reductases, C-terminal domain"/>
    <property type="match status" value="1"/>
</dbReference>
<feature type="region of interest" description="Disordered" evidence="18">
    <location>
        <begin position="1"/>
        <end position="628"/>
    </location>
</feature>
<evidence type="ECO:0000256" key="2">
    <source>
        <dbReference type="ARBA" id="ARBA00003074"/>
    </source>
</evidence>
<dbReference type="GO" id="GO:0004368">
    <property type="term" value="F:glycerol-3-phosphate dehydrogenase (quinone) activity"/>
    <property type="evidence" value="ECO:0007669"/>
    <property type="project" value="UniProtKB-EC"/>
</dbReference>
<evidence type="ECO:0000256" key="6">
    <source>
        <dbReference type="ARBA" id="ARBA00013029"/>
    </source>
</evidence>
<dbReference type="InterPro" id="IPR036188">
    <property type="entry name" value="FAD/NAD-bd_sf"/>
</dbReference>
<evidence type="ECO:0000259" key="19">
    <source>
        <dbReference type="PROSITE" id="PS50222"/>
    </source>
</evidence>
<keyword evidence="11" id="KW-0677">Repeat</keyword>
<organism evidence="20 21">
    <name type="scientific">Canis lupus familiaris</name>
    <name type="common">Dog</name>
    <name type="synonym">Canis familiaris</name>
    <dbReference type="NCBI Taxonomy" id="9615"/>
    <lineage>
        <taxon>Eukaryota</taxon>
        <taxon>Metazoa</taxon>
        <taxon>Chordata</taxon>
        <taxon>Craniata</taxon>
        <taxon>Vertebrata</taxon>
        <taxon>Euteleostomi</taxon>
        <taxon>Mammalia</taxon>
        <taxon>Eutheria</taxon>
        <taxon>Laurasiatheria</taxon>
        <taxon>Carnivora</taxon>
        <taxon>Caniformia</taxon>
        <taxon>Canidae</taxon>
        <taxon>Canis</taxon>
    </lineage>
</organism>
<dbReference type="Gene3D" id="3.50.50.60">
    <property type="entry name" value="FAD/NAD(P)-binding domain"/>
    <property type="match status" value="1"/>
</dbReference>
<comment type="cofactor">
    <cofactor evidence="1">
        <name>FAD</name>
        <dbReference type="ChEBI" id="CHEBI:57692"/>
    </cofactor>
</comment>
<reference evidence="20" key="2">
    <citation type="submission" date="2025-08" db="UniProtKB">
        <authorList>
            <consortium name="Ensembl"/>
        </authorList>
    </citation>
    <scope>IDENTIFICATION</scope>
</reference>
<feature type="compositionally biased region" description="Polar residues" evidence="18">
    <location>
        <begin position="315"/>
        <end position="325"/>
    </location>
</feature>
<evidence type="ECO:0000256" key="13">
    <source>
        <dbReference type="ARBA" id="ARBA00022837"/>
    </source>
</evidence>
<comment type="similarity">
    <text evidence="5">Belongs to the FAD-dependent glycerol-3-phosphate dehydrogenase family.</text>
</comment>
<dbReference type="FunFam" id="1.10.238.10:FF:000155">
    <property type="entry name" value="Glycerol-3-phosphate dehydrogenase"/>
    <property type="match status" value="1"/>
</dbReference>
<dbReference type="InterPro" id="IPR018247">
    <property type="entry name" value="EF_Hand_1_Ca_BS"/>
</dbReference>
<feature type="compositionally biased region" description="Polar residues" evidence="18">
    <location>
        <begin position="219"/>
        <end position="229"/>
    </location>
</feature>
<keyword evidence="16" id="KW-0496">Mitochondrion</keyword>
<feature type="compositionally biased region" description="Polar residues" evidence="18">
    <location>
        <begin position="412"/>
        <end position="421"/>
    </location>
</feature>
<feature type="compositionally biased region" description="Polar residues" evidence="18">
    <location>
        <begin position="252"/>
        <end position="261"/>
    </location>
</feature>
<accession>A0A8C0MKW3</accession>
<dbReference type="GO" id="GO:0006072">
    <property type="term" value="P:glycerol-3-phosphate metabolic process"/>
    <property type="evidence" value="ECO:0007669"/>
    <property type="project" value="InterPro"/>
</dbReference>
<proteinExistence type="inferred from homology"/>
<dbReference type="Gene3D" id="1.10.238.10">
    <property type="entry name" value="EF-hand"/>
    <property type="match status" value="1"/>
</dbReference>
<keyword evidence="10" id="KW-0479">Metal-binding</keyword>
<dbReference type="InterPro" id="IPR006076">
    <property type="entry name" value="FAD-dep_OxRdtase"/>
</dbReference>
<dbReference type="PRINTS" id="PR01001">
    <property type="entry name" value="FADG3PDH"/>
</dbReference>
<dbReference type="GO" id="GO:0005743">
    <property type="term" value="C:mitochondrial inner membrane"/>
    <property type="evidence" value="ECO:0007669"/>
    <property type="project" value="UniProtKB-ARBA"/>
</dbReference>
<keyword evidence="12" id="KW-0274">FAD</keyword>
<evidence type="ECO:0000256" key="8">
    <source>
        <dbReference type="ARBA" id="ARBA00022553"/>
    </source>
</evidence>
<feature type="compositionally biased region" description="Polar residues" evidence="18">
    <location>
        <begin position="155"/>
        <end position="165"/>
    </location>
</feature>
<evidence type="ECO:0000313" key="21">
    <source>
        <dbReference type="Proteomes" id="UP000694429"/>
    </source>
</evidence>
<reference evidence="20" key="1">
    <citation type="submission" date="2019-03" db="EMBL/GenBank/DDBJ databases">
        <authorList>
            <person name="Warren W.C."/>
            <person name="Johnson G.S."/>
        </authorList>
    </citation>
    <scope>NUCLEOTIDE SEQUENCE [LARGE SCALE GENOMIC DNA]</scope>
    <source>
        <strain evidence="20">Basenji</strain>
    </source>
</reference>
<evidence type="ECO:0000256" key="3">
    <source>
        <dbReference type="ARBA" id="ARBA00004173"/>
    </source>
</evidence>
<dbReference type="Gene3D" id="1.10.8.870">
    <property type="entry name" value="Alpha-glycerophosphate oxidase, cap domain"/>
    <property type="match status" value="1"/>
</dbReference>
<dbReference type="Ensembl" id="ENSCAFT00030015269.1">
    <property type="protein sequence ID" value="ENSCAFP00030013312.1"/>
    <property type="gene ID" value="ENSCAFG00030007919.1"/>
</dbReference>
<evidence type="ECO:0000256" key="9">
    <source>
        <dbReference type="ARBA" id="ARBA00022630"/>
    </source>
</evidence>
<dbReference type="EC" id="1.1.5.3" evidence="6"/>
<evidence type="ECO:0000256" key="1">
    <source>
        <dbReference type="ARBA" id="ARBA00001974"/>
    </source>
</evidence>
<feature type="compositionally biased region" description="Polar residues" evidence="18">
    <location>
        <begin position="348"/>
        <end position="357"/>
    </location>
</feature>
<comment type="pathway">
    <text evidence="4">Polyol metabolism; glycerol degradation.</text>
</comment>
<dbReference type="SUPFAM" id="SSF47473">
    <property type="entry name" value="EF-hand"/>
    <property type="match status" value="1"/>
</dbReference>
<evidence type="ECO:0000256" key="17">
    <source>
        <dbReference type="ARBA" id="ARBA00048863"/>
    </source>
</evidence>
<feature type="compositionally biased region" description="Basic and acidic residues" evidence="18">
    <location>
        <begin position="610"/>
        <end position="622"/>
    </location>
</feature>
<keyword evidence="15" id="KW-0560">Oxidoreductase</keyword>
<keyword evidence="13" id="KW-0106">Calcium</keyword>
<dbReference type="InterPro" id="IPR000447">
    <property type="entry name" value="G3P_DH_FAD-dep"/>
</dbReference>
<dbReference type="Proteomes" id="UP000694429">
    <property type="component" value="Chromosome 36"/>
</dbReference>
<dbReference type="Pfam" id="PF01266">
    <property type="entry name" value="DAO"/>
    <property type="match status" value="1"/>
</dbReference>
<evidence type="ECO:0000313" key="20">
    <source>
        <dbReference type="Ensembl" id="ENSCAFP00030013312.1"/>
    </source>
</evidence>
<protein>
    <recommendedName>
        <fullName evidence="7">Glycerol-3-phosphate dehydrogenase, mitochondrial</fullName>
        <ecNumber evidence="6">1.1.5.3</ecNumber>
    </recommendedName>
</protein>
<keyword evidence="9" id="KW-0285">Flavoprotein</keyword>
<dbReference type="PANTHER" id="PTHR11985:SF15">
    <property type="entry name" value="GLYCEROL-3-PHOSPHATE DEHYDROGENASE, MITOCHONDRIAL"/>
    <property type="match status" value="1"/>
</dbReference>
<feature type="compositionally biased region" description="Polar residues" evidence="18">
    <location>
        <begin position="507"/>
        <end position="517"/>
    </location>
</feature>
<feature type="compositionally biased region" description="Polar residues" evidence="18">
    <location>
        <begin position="283"/>
        <end position="293"/>
    </location>
</feature>
<dbReference type="CDD" id="cd00051">
    <property type="entry name" value="EFh"/>
    <property type="match status" value="1"/>
</dbReference>
<evidence type="ECO:0000256" key="12">
    <source>
        <dbReference type="ARBA" id="ARBA00022827"/>
    </source>
</evidence>
<feature type="compositionally biased region" description="Polar residues" evidence="18">
    <location>
        <begin position="571"/>
        <end position="581"/>
    </location>
</feature>
<dbReference type="PROSITE" id="PS50222">
    <property type="entry name" value="EF_HAND_2"/>
    <property type="match status" value="2"/>
</dbReference>
<evidence type="ECO:0000256" key="16">
    <source>
        <dbReference type="ARBA" id="ARBA00023128"/>
    </source>
</evidence>
<keyword evidence="8" id="KW-0597">Phosphoprotein</keyword>
<dbReference type="Pfam" id="PF13499">
    <property type="entry name" value="EF-hand_7"/>
    <property type="match status" value="1"/>
</dbReference>
<feature type="domain" description="EF-hand" evidence="19">
    <location>
        <begin position="1178"/>
        <end position="1213"/>
    </location>
</feature>
<dbReference type="PROSITE" id="PS00978">
    <property type="entry name" value="FAD_G3PDH_2"/>
    <property type="match status" value="1"/>
</dbReference>